<sequence length="104" mass="12274">HKTQTIQTLRQQTSSITMITNYRQNGVEIYIYIYIYIYILMILVTKRIQQDQLEVEWWPELSLVAKNLKWRLCLLRLRWSSPAAPESQQRARRSAGPPMIPVAG</sequence>
<gene>
    <name evidence="3" type="ORF">PanWU01x14_013410</name>
</gene>
<protein>
    <submittedName>
        <fullName evidence="3">Uncharacterized protein</fullName>
    </submittedName>
</protein>
<dbReference type="EMBL" id="JXTB01000005">
    <property type="protein sequence ID" value="PON79225.1"/>
    <property type="molecule type" value="Genomic_DNA"/>
</dbReference>
<dbReference type="Proteomes" id="UP000237105">
    <property type="component" value="Unassembled WGS sequence"/>
</dbReference>
<comment type="caution">
    <text evidence="3">The sequence shown here is derived from an EMBL/GenBank/DDBJ whole genome shotgun (WGS) entry which is preliminary data.</text>
</comment>
<name>A0A2P5E0Z5_PARAD</name>
<feature type="transmembrane region" description="Helical" evidence="2">
    <location>
        <begin position="29"/>
        <end position="45"/>
    </location>
</feature>
<keyword evidence="2" id="KW-0472">Membrane</keyword>
<organism evidence="3 4">
    <name type="scientific">Parasponia andersonii</name>
    <name type="common">Sponia andersonii</name>
    <dbReference type="NCBI Taxonomy" id="3476"/>
    <lineage>
        <taxon>Eukaryota</taxon>
        <taxon>Viridiplantae</taxon>
        <taxon>Streptophyta</taxon>
        <taxon>Embryophyta</taxon>
        <taxon>Tracheophyta</taxon>
        <taxon>Spermatophyta</taxon>
        <taxon>Magnoliopsida</taxon>
        <taxon>eudicotyledons</taxon>
        <taxon>Gunneridae</taxon>
        <taxon>Pentapetalae</taxon>
        <taxon>rosids</taxon>
        <taxon>fabids</taxon>
        <taxon>Rosales</taxon>
        <taxon>Cannabaceae</taxon>
        <taxon>Parasponia</taxon>
    </lineage>
</organism>
<evidence type="ECO:0000313" key="4">
    <source>
        <dbReference type="Proteomes" id="UP000237105"/>
    </source>
</evidence>
<feature type="region of interest" description="Disordered" evidence="1">
    <location>
        <begin position="82"/>
        <end position="104"/>
    </location>
</feature>
<evidence type="ECO:0000256" key="1">
    <source>
        <dbReference type="SAM" id="MobiDB-lite"/>
    </source>
</evidence>
<reference evidence="4" key="1">
    <citation type="submission" date="2016-06" db="EMBL/GenBank/DDBJ databases">
        <title>Parallel loss of symbiosis genes in relatives of nitrogen-fixing non-legume Parasponia.</title>
        <authorList>
            <person name="Van Velzen R."/>
            <person name="Holmer R."/>
            <person name="Bu F."/>
            <person name="Rutten L."/>
            <person name="Van Zeijl A."/>
            <person name="Liu W."/>
            <person name="Santuari L."/>
            <person name="Cao Q."/>
            <person name="Sharma T."/>
            <person name="Shen D."/>
            <person name="Roswanjaya Y."/>
            <person name="Wardhani T."/>
            <person name="Kalhor M.S."/>
            <person name="Jansen J."/>
            <person name="Van den Hoogen J."/>
            <person name="Gungor B."/>
            <person name="Hartog M."/>
            <person name="Hontelez J."/>
            <person name="Verver J."/>
            <person name="Yang W.-C."/>
            <person name="Schijlen E."/>
            <person name="Repin R."/>
            <person name="Schilthuizen M."/>
            <person name="Schranz E."/>
            <person name="Heidstra R."/>
            <person name="Miyata K."/>
            <person name="Fedorova E."/>
            <person name="Kohlen W."/>
            <person name="Bisseling T."/>
            <person name="Smit S."/>
            <person name="Geurts R."/>
        </authorList>
    </citation>
    <scope>NUCLEOTIDE SEQUENCE [LARGE SCALE GENOMIC DNA]</scope>
    <source>
        <strain evidence="4">cv. WU1-14</strain>
    </source>
</reference>
<accession>A0A2P5E0Z5</accession>
<dbReference type="AlphaFoldDB" id="A0A2P5E0Z5"/>
<keyword evidence="4" id="KW-1185">Reference proteome</keyword>
<evidence type="ECO:0000313" key="3">
    <source>
        <dbReference type="EMBL" id="PON79225.1"/>
    </source>
</evidence>
<keyword evidence="2" id="KW-0812">Transmembrane</keyword>
<proteinExistence type="predicted"/>
<feature type="non-terminal residue" evidence="3">
    <location>
        <position position="1"/>
    </location>
</feature>
<keyword evidence="2" id="KW-1133">Transmembrane helix</keyword>
<evidence type="ECO:0000256" key="2">
    <source>
        <dbReference type="SAM" id="Phobius"/>
    </source>
</evidence>